<keyword evidence="2" id="KW-1003">Cell membrane</keyword>
<dbReference type="InterPro" id="IPR003780">
    <property type="entry name" value="COX15/CtaA_fam"/>
</dbReference>
<keyword evidence="8" id="KW-0350">Heme biosynthesis</keyword>
<keyword evidence="9 12" id="KW-0472">Membrane</keyword>
<evidence type="ECO:0000256" key="6">
    <source>
        <dbReference type="ARBA" id="ARBA00023002"/>
    </source>
</evidence>
<feature type="transmembrane region" description="Helical" evidence="12">
    <location>
        <begin position="77"/>
        <end position="95"/>
    </location>
</feature>
<dbReference type="Pfam" id="PF02628">
    <property type="entry name" value="COX15-CtaA"/>
    <property type="match status" value="1"/>
</dbReference>
<evidence type="ECO:0000256" key="9">
    <source>
        <dbReference type="ARBA" id="ARBA00023136"/>
    </source>
</evidence>
<sequence length="311" mass="32792">MRLVDLLPEPGLRTQRWLAAAVVFTQGFISVTGAIVRVTASGLGCPTWPQCFPGSYVPVAVSEVPRIHQAIEFGNRMVTFAVVITAACAVLAVIRARRRTEVLVYAWLMPGSTVLQAVIGGITVRTGLAWWTVAVHLLVSMLMVWLAVQFHAKVGEPDDESAVVIDRVPAPLRGLTALCAATLAAVLVTGTLVTGAGPHAGDKSATRTVARLKVEVATLAHLHESLLIAFLGLLVGLCFALAAVRAAKVVIRRLALVIALTFAQGVIGVVQYFTGVPAVLVILHVAGAVLVTGATAALWASLRERTQPQTL</sequence>
<proteinExistence type="predicted"/>
<keyword evidence="5 12" id="KW-1133">Transmembrane helix</keyword>
<dbReference type="InterPro" id="IPR050450">
    <property type="entry name" value="COX15/CtaA_HemeA_synthase"/>
</dbReference>
<evidence type="ECO:0000256" key="3">
    <source>
        <dbReference type="ARBA" id="ARBA00022692"/>
    </source>
</evidence>
<evidence type="ECO:0000256" key="5">
    <source>
        <dbReference type="ARBA" id="ARBA00022989"/>
    </source>
</evidence>
<dbReference type="PANTHER" id="PTHR35457">
    <property type="entry name" value="HEME A SYNTHASE"/>
    <property type="match status" value="1"/>
</dbReference>
<evidence type="ECO:0000256" key="1">
    <source>
        <dbReference type="ARBA" id="ARBA00004141"/>
    </source>
</evidence>
<reference evidence="13 14" key="1">
    <citation type="submission" date="2023-08" db="EMBL/GenBank/DDBJ databases">
        <authorList>
            <person name="Folkvardsen B D."/>
            <person name="Norman A."/>
        </authorList>
    </citation>
    <scope>NUCLEOTIDE SEQUENCE [LARGE SCALE GENOMIC DNA]</scope>
    <source>
        <strain evidence="13 14">Mu0083</strain>
    </source>
</reference>
<evidence type="ECO:0000313" key="13">
    <source>
        <dbReference type="EMBL" id="CAJ1499159.1"/>
    </source>
</evidence>
<feature type="transmembrane region" description="Helical" evidence="12">
    <location>
        <begin position="102"/>
        <end position="122"/>
    </location>
</feature>
<evidence type="ECO:0000313" key="14">
    <source>
        <dbReference type="Proteomes" id="UP001190336"/>
    </source>
</evidence>
<evidence type="ECO:0000256" key="8">
    <source>
        <dbReference type="ARBA" id="ARBA00023133"/>
    </source>
</evidence>
<keyword evidence="7" id="KW-0408">Iron</keyword>
<feature type="transmembrane region" description="Helical" evidence="12">
    <location>
        <begin position="128"/>
        <end position="148"/>
    </location>
</feature>
<keyword evidence="4" id="KW-0479">Metal-binding</keyword>
<dbReference type="Proteomes" id="UP001190336">
    <property type="component" value="Chromosome"/>
</dbReference>
<protein>
    <submittedName>
        <fullName evidence="13">Heme A synthase</fullName>
    </submittedName>
</protein>
<name>A0ABN9N242_9MYCO</name>
<gene>
    <name evidence="13" type="ORF">MU0083_002109</name>
</gene>
<keyword evidence="6" id="KW-0560">Oxidoreductase</keyword>
<keyword evidence="3 12" id="KW-0812">Transmembrane</keyword>
<accession>A0ABN9N242</accession>
<dbReference type="EMBL" id="OY726394">
    <property type="protein sequence ID" value="CAJ1499159.1"/>
    <property type="molecule type" value="Genomic_DNA"/>
</dbReference>
<keyword evidence="14" id="KW-1185">Reference proteome</keyword>
<evidence type="ECO:0000256" key="7">
    <source>
        <dbReference type="ARBA" id="ARBA00023004"/>
    </source>
</evidence>
<evidence type="ECO:0000256" key="2">
    <source>
        <dbReference type="ARBA" id="ARBA00022475"/>
    </source>
</evidence>
<comment type="subcellular location">
    <subcellularLocation>
        <location evidence="1">Membrane</location>
        <topology evidence="1">Multi-pass membrane protein</topology>
    </subcellularLocation>
</comment>
<evidence type="ECO:0000256" key="11">
    <source>
        <dbReference type="ARBA" id="ARBA00023444"/>
    </source>
</evidence>
<comment type="pathway">
    <text evidence="11">Porphyrin-containing compound metabolism.</text>
</comment>
<feature type="transmembrane region" description="Helical" evidence="12">
    <location>
        <begin position="226"/>
        <end position="247"/>
    </location>
</feature>
<evidence type="ECO:0000256" key="12">
    <source>
        <dbReference type="SAM" id="Phobius"/>
    </source>
</evidence>
<organism evidence="13 14">
    <name type="scientific">[Mycobacterium] kokjensenii</name>
    <dbReference type="NCBI Taxonomy" id="3064287"/>
    <lineage>
        <taxon>Bacteria</taxon>
        <taxon>Bacillati</taxon>
        <taxon>Actinomycetota</taxon>
        <taxon>Actinomycetes</taxon>
        <taxon>Mycobacteriales</taxon>
        <taxon>Mycobacteriaceae</taxon>
        <taxon>Mycolicibacter</taxon>
    </lineage>
</organism>
<feature type="transmembrane region" description="Helical" evidence="12">
    <location>
        <begin position="175"/>
        <end position="197"/>
    </location>
</feature>
<dbReference type="PANTHER" id="PTHR35457:SF1">
    <property type="entry name" value="HEME A SYNTHASE"/>
    <property type="match status" value="1"/>
</dbReference>
<keyword evidence="10" id="KW-1015">Disulfide bond</keyword>
<feature type="transmembrane region" description="Helical" evidence="12">
    <location>
        <begin position="279"/>
        <end position="302"/>
    </location>
</feature>
<evidence type="ECO:0000256" key="4">
    <source>
        <dbReference type="ARBA" id="ARBA00022723"/>
    </source>
</evidence>
<feature type="transmembrane region" description="Helical" evidence="12">
    <location>
        <begin position="254"/>
        <end position="273"/>
    </location>
</feature>
<feature type="transmembrane region" description="Helical" evidence="12">
    <location>
        <begin position="17"/>
        <end position="40"/>
    </location>
</feature>
<dbReference type="RefSeq" id="WP_308477192.1">
    <property type="nucleotide sequence ID" value="NZ_OY726394.1"/>
</dbReference>
<evidence type="ECO:0000256" key="10">
    <source>
        <dbReference type="ARBA" id="ARBA00023157"/>
    </source>
</evidence>